<dbReference type="Proteomes" id="UP001500542">
    <property type="component" value="Unassembled WGS sequence"/>
</dbReference>
<dbReference type="Gene3D" id="2.120.10.30">
    <property type="entry name" value="TolB, C-terminal domain"/>
    <property type="match status" value="2"/>
</dbReference>
<evidence type="ECO:0000313" key="6">
    <source>
        <dbReference type="Proteomes" id="UP001500542"/>
    </source>
</evidence>
<keyword evidence="6" id="KW-1185">Reference proteome</keyword>
<evidence type="ECO:0000313" key="5">
    <source>
        <dbReference type="EMBL" id="GAA0923693.1"/>
    </source>
</evidence>
<organism evidence="5 6">
    <name type="scientific">Kribbella koreensis</name>
    <dbReference type="NCBI Taxonomy" id="57909"/>
    <lineage>
        <taxon>Bacteria</taxon>
        <taxon>Bacillati</taxon>
        <taxon>Actinomycetota</taxon>
        <taxon>Actinomycetes</taxon>
        <taxon>Propionibacteriales</taxon>
        <taxon>Kribbellaceae</taxon>
        <taxon>Kribbella</taxon>
    </lineage>
</organism>
<dbReference type="PANTHER" id="PTHR42776">
    <property type="entry name" value="SERINE PEPTIDASE S9 FAMILY MEMBER"/>
    <property type="match status" value="1"/>
</dbReference>
<keyword evidence="2" id="KW-0645">Protease</keyword>
<name>A0ABN1P6Z8_9ACTN</name>
<reference evidence="5 6" key="1">
    <citation type="journal article" date="2019" name="Int. J. Syst. Evol. Microbiol.">
        <title>The Global Catalogue of Microorganisms (GCM) 10K type strain sequencing project: providing services to taxonomists for standard genome sequencing and annotation.</title>
        <authorList>
            <consortium name="The Broad Institute Genomics Platform"/>
            <consortium name="The Broad Institute Genome Sequencing Center for Infectious Disease"/>
            <person name="Wu L."/>
            <person name="Ma J."/>
        </authorList>
    </citation>
    <scope>NUCLEOTIDE SEQUENCE [LARGE SCALE GENOMIC DNA]</scope>
    <source>
        <strain evidence="5 6">JCM 10977</strain>
    </source>
</reference>
<dbReference type="SUPFAM" id="SSF82171">
    <property type="entry name" value="DPP6 N-terminal domain-like"/>
    <property type="match status" value="1"/>
</dbReference>
<sequence>MTRRLRIDDLSEFAVPEQAALSPDGSQIAYVLRTTDLKEDKTLRSLWRVPASGGEPQQVTRGTGDSTPVWSPDGSQLAFLRAKDGPAQLWVLPAAGGEPEQLTTLPLGAGAARWSPDGTRIAFSAPVDIAAAAGEDDEARGRRGHAPIVSERLDYQADGAGWLRTMRQHVHFLEVGSKKVRQATEGDWHAGDPAWSPDGTKVAFGAGTAPDADLNPTAPAHVLDATDEKAKPQQVGLAEGLAGPVLWTADGSALLIVGNLSGPVGHAGLLRLTLDSGELVNLAATLDRNVMPGGPAYPGALPSLSSDGSAVYFCIRDRGCSHLYSVPVAGGTPQRVLGEPGQNVSGLSVAGDVAAVVLVTETSYGEVVTLDLASGEATARTSYGEKFADVEHFARVEREFTVSDGTVVPTYLIRDPAATGAQPLLLDIHGGPHNAWNAVADEVHLYHQELAARGWTVLLVNPRGSDGYGEAFYNGVVGGWGTSDAKDFLEPLDQLVAEGIADPQRLAVAGYSYGGFMTCYLTSRDDRFAAAVTGGVVSDLTSMAGTSDSGHFLSVYELESTGDVSAMSPFSRVDKVKTPTLVLHGDADVRCPIGQAQQWHTALREQGVPTQLVLYPEASHLFIVEGRPSHRLDFNRRILDWVEQYAGDAAGPRHARIDASHWQRRLSTLAAKHGVPGATLGILRGDELVEAAFGVLNKNTGVEVTTDSLFQIGSMTKVWTATLALQLVDEGLLDLDAPIIEVLPELQLGDPDVAKQVTMRQLLTHTSGIDGDVFTDTGRGDDCLEKYVDGLAEVGQNHPLGATWSYCNSGFSLAGRVIEKLTGKTWDQALRERIIVPLKLDHTVTLPEEALMYRAAVGHEGEGGEEPSVAPVWGLPRSLGPAGLVTSTVADALGFARLHLSGGLAPDGTRVLSSESVAAMAEKHAELPDKYSLGDSWGLGWIRFDWDGHRLIGHDGNTIGQAAFLRVLPSEGLAVTLLTNGGNTRDLYEELYREIFLELAGVAMPSPLSAPAEPPVVDIEKHVGRYERASSLQEVFVRDGEAVLRMTLTGPLAALTPEPSHEFVMTPVDETGDLFVLRQPGSLTWIPLTFYSLPTGEKYLHCGVRATPKVGG</sequence>
<evidence type="ECO:0000256" key="1">
    <source>
        <dbReference type="ARBA" id="ARBA00022801"/>
    </source>
</evidence>
<keyword evidence="2" id="KW-0720">Serine protease</keyword>
<dbReference type="InterPro" id="IPR001375">
    <property type="entry name" value="Peptidase_S9_cat"/>
</dbReference>
<dbReference type="InterPro" id="IPR011659">
    <property type="entry name" value="WD40"/>
</dbReference>
<accession>A0ABN1P6Z8</accession>
<dbReference type="InterPro" id="IPR011042">
    <property type="entry name" value="6-blade_b-propeller_TolB-like"/>
</dbReference>
<dbReference type="Pfam" id="PF07676">
    <property type="entry name" value="PD40"/>
    <property type="match status" value="3"/>
</dbReference>
<dbReference type="EMBL" id="BAAAHK010000001">
    <property type="protein sequence ID" value="GAA0923693.1"/>
    <property type="molecule type" value="Genomic_DNA"/>
</dbReference>
<evidence type="ECO:0000259" key="4">
    <source>
        <dbReference type="Pfam" id="PF00326"/>
    </source>
</evidence>
<gene>
    <name evidence="5" type="ORF">GCM10009554_01980</name>
</gene>
<dbReference type="RefSeq" id="WP_343963735.1">
    <property type="nucleotide sequence ID" value="NZ_BAAAHK010000001.1"/>
</dbReference>
<feature type="domain" description="Peptidase S9 prolyl oligopeptidase catalytic" evidence="4">
    <location>
        <begin position="448"/>
        <end position="647"/>
    </location>
</feature>
<comment type="caution">
    <text evidence="5">The sequence shown here is derived from an EMBL/GenBank/DDBJ whole genome shotgun (WGS) entry which is preliminary data.</text>
</comment>
<dbReference type="Pfam" id="PF00144">
    <property type="entry name" value="Beta-lactamase"/>
    <property type="match status" value="1"/>
</dbReference>
<dbReference type="Gene3D" id="3.40.710.10">
    <property type="entry name" value="DD-peptidase/beta-lactamase superfamily"/>
    <property type="match status" value="1"/>
</dbReference>
<dbReference type="InterPro" id="IPR001466">
    <property type="entry name" value="Beta-lactam-related"/>
</dbReference>
<dbReference type="SUPFAM" id="SSF56601">
    <property type="entry name" value="beta-lactamase/transpeptidase-like"/>
    <property type="match status" value="1"/>
</dbReference>
<feature type="domain" description="Beta-lactamase-related" evidence="3">
    <location>
        <begin position="663"/>
        <end position="994"/>
    </location>
</feature>
<evidence type="ECO:0000259" key="3">
    <source>
        <dbReference type="Pfam" id="PF00144"/>
    </source>
</evidence>
<dbReference type="InterPro" id="IPR012338">
    <property type="entry name" value="Beta-lactam/transpept-like"/>
</dbReference>
<keyword evidence="1 5" id="KW-0378">Hydrolase</keyword>
<dbReference type="SUPFAM" id="SSF53474">
    <property type="entry name" value="alpha/beta-Hydrolases"/>
    <property type="match status" value="1"/>
</dbReference>
<evidence type="ECO:0000256" key="2">
    <source>
        <dbReference type="ARBA" id="ARBA00022825"/>
    </source>
</evidence>
<dbReference type="PANTHER" id="PTHR42776:SF27">
    <property type="entry name" value="DIPEPTIDYL PEPTIDASE FAMILY MEMBER 6"/>
    <property type="match status" value="1"/>
</dbReference>
<dbReference type="Pfam" id="PF00326">
    <property type="entry name" value="Peptidase_S9"/>
    <property type="match status" value="1"/>
</dbReference>
<dbReference type="InterPro" id="IPR029058">
    <property type="entry name" value="AB_hydrolase_fold"/>
</dbReference>
<dbReference type="Gene3D" id="3.40.50.1820">
    <property type="entry name" value="alpha/beta hydrolase"/>
    <property type="match status" value="1"/>
</dbReference>
<dbReference type="GO" id="GO:0016787">
    <property type="term" value="F:hydrolase activity"/>
    <property type="evidence" value="ECO:0007669"/>
    <property type="project" value="UniProtKB-KW"/>
</dbReference>
<protein>
    <submittedName>
        <fullName evidence="5">Serine hydrolase</fullName>
    </submittedName>
</protein>
<proteinExistence type="predicted"/>